<evidence type="ECO:0000313" key="2">
    <source>
        <dbReference type="Proteomes" id="UP000487268"/>
    </source>
</evidence>
<comment type="caution">
    <text evidence="1">The sequence shown here is derived from an EMBL/GenBank/DDBJ whole genome shotgun (WGS) entry which is preliminary data.</text>
</comment>
<reference evidence="1 2" key="1">
    <citation type="submission" date="2019-10" db="EMBL/GenBank/DDBJ databases">
        <title>Actinomadura rubteroloni sp. nov. and Actinomadura macrotermitis sp. nov., isolated from the gut of fungus growing-termite Macrotermes natalensis.</title>
        <authorList>
            <person name="Benndorf R."/>
            <person name="Martin K."/>
            <person name="Kuefner M."/>
            <person name="De Beer W."/>
            <person name="Kaster A.-K."/>
            <person name="Vollmers J."/>
            <person name="Poulsen M."/>
            <person name="Beemelmanns C."/>
        </authorList>
    </citation>
    <scope>NUCLEOTIDE SEQUENCE [LARGE SCALE GENOMIC DNA]</scope>
    <source>
        <strain evidence="1 2">RB68</strain>
    </source>
</reference>
<organism evidence="1 2">
    <name type="scientific">Actinomadura macrotermitis</name>
    <dbReference type="NCBI Taxonomy" id="2585200"/>
    <lineage>
        <taxon>Bacteria</taxon>
        <taxon>Bacillati</taxon>
        <taxon>Actinomycetota</taxon>
        <taxon>Actinomycetes</taxon>
        <taxon>Streptosporangiales</taxon>
        <taxon>Thermomonosporaceae</taxon>
        <taxon>Actinomadura</taxon>
    </lineage>
</organism>
<dbReference type="EMBL" id="WEGH01000005">
    <property type="protein sequence ID" value="MQY08866.1"/>
    <property type="molecule type" value="Genomic_DNA"/>
</dbReference>
<sequence>MGRIRVHLMPHGRAAFQSHALVLEHIVAAARTEPGH</sequence>
<proteinExistence type="predicted"/>
<keyword evidence="2" id="KW-1185">Reference proteome</keyword>
<evidence type="ECO:0000313" key="1">
    <source>
        <dbReference type="EMBL" id="MQY08866.1"/>
    </source>
</evidence>
<name>A0A7K0C6A2_9ACTN</name>
<accession>A0A7K0C6A2</accession>
<dbReference type="Proteomes" id="UP000487268">
    <property type="component" value="Unassembled WGS sequence"/>
</dbReference>
<protein>
    <submittedName>
        <fullName evidence="1">Uncharacterized protein</fullName>
    </submittedName>
</protein>
<dbReference type="AlphaFoldDB" id="A0A7K0C6A2"/>
<gene>
    <name evidence="1" type="ORF">ACRB68_69770</name>
</gene>